<evidence type="ECO:0000313" key="2">
    <source>
        <dbReference type="EnsemblMetazoa" id="GBRI037161-PA"/>
    </source>
</evidence>
<reference evidence="2" key="2">
    <citation type="submission" date="2020-05" db="UniProtKB">
        <authorList>
            <consortium name="EnsemblMetazoa"/>
        </authorList>
    </citation>
    <scope>IDENTIFICATION</scope>
    <source>
        <strain evidence="2">IAEA</strain>
    </source>
</reference>
<dbReference type="GO" id="GO:0004252">
    <property type="term" value="F:serine-type endopeptidase activity"/>
    <property type="evidence" value="ECO:0007669"/>
    <property type="project" value="InterPro"/>
</dbReference>
<organism evidence="2 3">
    <name type="scientific">Glossina brevipalpis</name>
    <dbReference type="NCBI Taxonomy" id="37001"/>
    <lineage>
        <taxon>Eukaryota</taxon>
        <taxon>Metazoa</taxon>
        <taxon>Ecdysozoa</taxon>
        <taxon>Arthropoda</taxon>
        <taxon>Hexapoda</taxon>
        <taxon>Insecta</taxon>
        <taxon>Pterygota</taxon>
        <taxon>Neoptera</taxon>
        <taxon>Endopterygota</taxon>
        <taxon>Diptera</taxon>
        <taxon>Brachycera</taxon>
        <taxon>Muscomorpha</taxon>
        <taxon>Hippoboscoidea</taxon>
        <taxon>Glossinidae</taxon>
        <taxon>Glossina</taxon>
    </lineage>
</organism>
<keyword evidence="3" id="KW-1185">Reference proteome</keyword>
<dbReference type="Gene3D" id="2.40.10.10">
    <property type="entry name" value="Trypsin-like serine proteases"/>
    <property type="match status" value="1"/>
</dbReference>
<dbReference type="InterPro" id="IPR043504">
    <property type="entry name" value="Peptidase_S1_PA_chymotrypsin"/>
</dbReference>
<dbReference type="EnsemblMetazoa" id="GBRI037161-RA">
    <property type="protein sequence ID" value="GBRI037161-PA"/>
    <property type="gene ID" value="GBRI037161"/>
</dbReference>
<evidence type="ECO:0000259" key="1">
    <source>
        <dbReference type="Pfam" id="PF00089"/>
    </source>
</evidence>
<name>A0A1A9WYD1_9MUSC</name>
<dbReference type="VEuPathDB" id="VectorBase:GBRI037161"/>
<dbReference type="InterPro" id="IPR009003">
    <property type="entry name" value="Peptidase_S1_PA"/>
</dbReference>
<feature type="domain" description="Peptidase S1" evidence="1">
    <location>
        <begin position="14"/>
        <end position="47"/>
    </location>
</feature>
<dbReference type="SUPFAM" id="SSF50494">
    <property type="entry name" value="Trypsin-like serine proteases"/>
    <property type="match status" value="1"/>
</dbReference>
<proteinExistence type="predicted"/>
<reference evidence="3" key="1">
    <citation type="submission" date="2014-03" db="EMBL/GenBank/DDBJ databases">
        <authorList>
            <person name="Aksoy S."/>
            <person name="Warren W."/>
            <person name="Wilson R.K."/>
        </authorList>
    </citation>
    <scope>NUCLEOTIDE SEQUENCE [LARGE SCALE GENOMIC DNA]</scope>
    <source>
        <strain evidence="3">IAEA</strain>
    </source>
</reference>
<accession>A0A1A9WYD1</accession>
<protein>
    <recommendedName>
        <fullName evidence="1">Peptidase S1 domain-containing protein</fullName>
    </recommendedName>
</protein>
<dbReference type="GO" id="GO:0006508">
    <property type="term" value="P:proteolysis"/>
    <property type="evidence" value="ECO:0007669"/>
    <property type="project" value="InterPro"/>
</dbReference>
<dbReference type="AlphaFoldDB" id="A0A1A9WYD1"/>
<sequence length="116" mass="13415">MLKGHTGAKEFHRMALLRYDSPSDEFECSASLISNSYVLTAAHCVRIPDTNPIMYFSKLNFFSACNLLVRNISKGQLERAFSRTIKKKYKKKFKICESFRRLRLVQICKLFNVAAI</sequence>
<evidence type="ECO:0000313" key="3">
    <source>
        <dbReference type="Proteomes" id="UP000091820"/>
    </source>
</evidence>
<dbReference type="InterPro" id="IPR001254">
    <property type="entry name" value="Trypsin_dom"/>
</dbReference>
<dbReference type="Pfam" id="PF00089">
    <property type="entry name" value="Trypsin"/>
    <property type="match status" value="1"/>
</dbReference>
<dbReference type="Proteomes" id="UP000091820">
    <property type="component" value="Unassembled WGS sequence"/>
</dbReference>